<dbReference type="EMBL" id="LR798282">
    <property type="protein sequence ID" value="CAB5220216.1"/>
    <property type="molecule type" value="Genomic_DNA"/>
</dbReference>
<sequence length="124" mass="14739">MFKPTFEVAPPEVILANCKKYGVDPSKLHELDKMWLKFVAYRYAPIKNKRPWREHEIWKLNVGPHLNRYPYPPGVEYKSPEFVRILHARYAARRRSAATGEPLFIEGYHNIDTYKPLKCTKRRP</sequence>
<accession>A0A6J7WQM7</accession>
<reference evidence="1" key="1">
    <citation type="submission" date="2020-05" db="EMBL/GenBank/DDBJ databases">
        <authorList>
            <person name="Chiriac C."/>
            <person name="Salcher M."/>
            <person name="Ghai R."/>
            <person name="Kavagutti S V."/>
        </authorList>
    </citation>
    <scope>NUCLEOTIDE SEQUENCE</scope>
</reference>
<protein>
    <submittedName>
        <fullName evidence="1">Uncharacterized protein</fullName>
    </submittedName>
</protein>
<gene>
    <name evidence="1" type="ORF">UFOVP235_10</name>
</gene>
<organism evidence="1">
    <name type="scientific">uncultured Caudovirales phage</name>
    <dbReference type="NCBI Taxonomy" id="2100421"/>
    <lineage>
        <taxon>Viruses</taxon>
        <taxon>Duplodnaviria</taxon>
        <taxon>Heunggongvirae</taxon>
        <taxon>Uroviricota</taxon>
        <taxon>Caudoviricetes</taxon>
        <taxon>Peduoviridae</taxon>
        <taxon>Maltschvirus</taxon>
        <taxon>Maltschvirus maltsch</taxon>
    </lineage>
</organism>
<proteinExistence type="predicted"/>
<evidence type="ECO:0000313" key="1">
    <source>
        <dbReference type="EMBL" id="CAB5220216.1"/>
    </source>
</evidence>
<name>A0A6J7WQM7_9CAUD</name>